<name>A0A136WEB6_9FIRM</name>
<dbReference type="SMART" id="SM01103">
    <property type="entry name" value="CRS1_YhbY"/>
    <property type="match status" value="1"/>
</dbReference>
<accession>A0A136WEB6</accession>
<keyword evidence="5" id="KW-1185">Reference proteome</keyword>
<dbReference type="SUPFAM" id="SSF75471">
    <property type="entry name" value="YhbY-like"/>
    <property type="match status" value="1"/>
</dbReference>
<proteinExistence type="predicted"/>
<dbReference type="NCBIfam" id="TIGR00253">
    <property type="entry name" value="RNA_bind_YhbY"/>
    <property type="match status" value="1"/>
</dbReference>
<evidence type="ECO:0000313" key="4">
    <source>
        <dbReference type="EMBL" id="KXL52866.1"/>
    </source>
</evidence>
<dbReference type="PANTHER" id="PTHR40065:SF3">
    <property type="entry name" value="RNA-BINDING PROTEIN YHBY"/>
    <property type="match status" value="1"/>
</dbReference>
<organism evidence="4 5">
    <name type="scientific">Anaerotignum neopropionicum</name>
    <dbReference type="NCBI Taxonomy" id="36847"/>
    <lineage>
        <taxon>Bacteria</taxon>
        <taxon>Bacillati</taxon>
        <taxon>Bacillota</taxon>
        <taxon>Clostridia</taxon>
        <taxon>Lachnospirales</taxon>
        <taxon>Anaerotignaceae</taxon>
        <taxon>Anaerotignum</taxon>
    </lineage>
</organism>
<gene>
    <name evidence="4" type="primary">yhbY</name>
    <name evidence="4" type="ORF">CLNEO_18890</name>
</gene>
<dbReference type="InterPro" id="IPR051925">
    <property type="entry name" value="RNA-binding_domain"/>
</dbReference>
<dbReference type="Proteomes" id="UP000070539">
    <property type="component" value="Unassembled WGS sequence"/>
</dbReference>
<dbReference type="STRING" id="36847.CLNEO_18890"/>
<sequence>MLTSKQRAYLRSMANGIDAIFQVGKNGVTPELRDTVHSALEARELIKVSVLDNNMLSAAEAAEMLASRTGADIVQVIGNKFVLFRQSKMKPVIELPKAKK</sequence>
<evidence type="ECO:0000313" key="5">
    <source>
        <dbReference type="Proteomes" id="UP000070539"/>
    </source>
</evidence>
<dbReference type="PROSITE" id="PS51295">
    <property type="entry name" value="CRM"/>
    <property type="match status" value="1"/>
</dbReference>
<keyword evidence="1 2" id="KW-0694">RNA-binding</keyword>
<dbReference type="InterPro" id="IPR001890">
    <property type="entry name" value="RNA-binding_CRM"/>
</dbReference>
<dbReference type="InterPro" id="IPR035920">
    <property type="entry name" value="YhbY-like_sf"/>
</dbReference>
<evidence type="ECO:0000259" key="3">
    <source>
        <dbReference type="PROSITE" id="PS51295"/>
    </source>
</evidence>
<evidence type="ECO:0000256" key="1">
    <source>
        <dbReference type="ARBA" id="ARBA00022884"/>
    </source>
</evidence>
<comment type="caution">
    <text evidence="4">The sequence shown here is derived from an EMBL/GenBank/DDBJ whole genome shotgun (WGS) entry which is preliminary data.</text>
</comment>
<dbReference type="PANTHER" id="PTHR40065">
    <property type="entry name" value="RNA-BINDING PROTEIN YHBY"/>
    <property type="match status" value="1"/>
</dbReference>
<reference evidence="4 5" key="1">
    <citation type="submission" date="2016-01" db="EMBL/GenBank/DDBJ databases">
        <title>Genome sequence of Clostridium neopropionicum X4, DSM-3847.</title>
        <authorList>
            <person name="Poehlein A."/>
            <person name="Beck M.H."/>
            <person name="Bengelsdorf F.R."/>
            <person name="Daniel R."/>
            <person name="Duerre P."/>
        </authorList>
    </citation>
    <scope>NUCLEOTIDE SEQUENCE [LARGE SCALE GENOMIC DNA]</scope>
    <source>
        <strain evidence="4 5">DSM-3847</strain>
    </source>
</reference>
<dbReference type="InterPro" id="IPR017924">
    <property type="entry name" value="RNA-binding_YhbY"/>
</dbReference>
<dbReference type="GO" id="GO:0003723">
    <property type="term" value="F:RNA binding"/>
    <property type="evidence" value="ECO:0007669"/>
    <property type="project" value="UniProtKB-UniRule"/>
</dbReference>
<dbReference type="RefSeq" id="WP_066087975.1">
    <property type="nucleotide sequence ID" value="NZ_LRVM01000005.1"/>
</dbReference>
<feature type="domain" description="CRM" evidence="3">
    <location>
        <begin position="1"/>
        <end position="96"/>
    </location>
</feature>
<dbReference type="AlphaFoldDB" id="A0A136WEB6"/>
<protein>
    <submittedName>
        <fullName evidence="4">RNA-binding protein YhbY</fullName>
    </submittedName>
</protein>
<dbReference type="Pfam" id="PF01985">
    <property type="entry name" value="CRS1_YhbY"/>
    <property type="match status" value="1"/>
</dbReference>
<dbReference type="Gene3D" id="3.30.110.60">
    <property type="entry name" value="YhbY-like"/>
    <property type="match status" value="1"/>
</dbReference>
<dbReference type="EMBL" id="LRVM01000005">
    <property type="protein sequence ID" value="KXL52866.1"/>
    <property type="molecule type" value="Genomic_DNA"/>
</dbReference>
<dbReference type="PATRIC" id="fig|36847.3.peg.2221"/>
<dbReference type="OrthoDB" id="9797519at2"/>
<evidence type="ECO:0000256" key="2">
    <source>
        <dbReference type="PROSITE-ProRule" id="PRU00626"/>
    </source>
</evidence>